<keyword evidence="2" id="KW-1185">Reference proteome</keyword>
<accession>A0A9P7DNJ1</accession>
<dbReference type="GeneID" id="64636594"/>
<dbReference type="RefSeq" id="XP_041185695.1">
    <property type="nucleotide sequence ID" value="XM_041342578.1"/>
</dbReference>
<comment type="caution">
    <text evidence="1">The sequence shown here is derived from an EMBL/GenBank/DDBJ whole genome shotgun (WGS) entry which is preliminary data.</text>
</comment>
<name>A0A9P7DNJ1_9AGAM</name>
<dbReference type="AlphaFoldDB" id="A0A9P7DNJ1"/>
<evidence type="ECO:0000313" key="2">
    <source>
        <dbReference type="Proteomes" id="UP000807769"/>
    </source>
</evidence>
<sequence>MYSVLPCISLYVLCTTLYKLACTLYRPVQNLTGYLYILYRVVQREPSLWALWLCPALSRVVQRIPVLLMSSVSSGSILDFFAVDSKVSVALRLELMWTLWNEEVTTNCQS</sequence>
<evidence type="ECO:0000313" key="1">
    <source>
        <dbReference type="EMBL" id="KAG1799136.1"/>
    </source>
</evidence>
<reference evidence="1" key="1">
    <citation type="journal article" date="2020" name="New Phytol.">
        <title>Comparative genomics reveals dynamic genome evolution in host specialist ectomycorrhizal fungi.</title>
        <authorList>
            <person name="Lofgren L.A."/>
            <person name="Nguyen N.H."/>
            <person name="Vilgalys R."/>
            <person name="Ruytinx J."/>
            <person name="Liao H.L."/>
            <person name="Branco S."/>
            <person name="Kuo A."/>
            <person name="LaButti K."/>
            <person name="Lipzen A."/>
            <person name="Andreopoulos W."/>
            <person name="Pangilinan J."/>
            <person name="Riley R."/>
            <person name="Hundley H."/>
            <person name="Na H."/>
            <person name="Barry K."/>
            <person name="Grigoriev I.V."/>
            <person name="Stajich J.E."/>
            <person name="Kennedy P.G."/>
        </authorList>
    </citation>
    <scope>NUCLEOTIDE SEQUENCE</scope>
    <source>
        <strain evidence="1">MN1</strain>
    </source>
</reference>
<organism evidence="1 2">
    <name type="scientific">Suillus subaureus</name>
    <dbReference type="NCBI Taxonomy" id="48587"/>
    <lineage>
        <taxon>Eukaryota</taxon>
        <taxon>Fungi</taxon>
        <taxon>Dikarya</taxon>
        <taxon>Basidiomycota</taxon>
        <taxon>Agaricomycotina</taxon>
        <taxon>Agaricomycetes</taxon>
        <taxon>Agaricomycetidae</taxon>
        <taxon>Boletales</taxon>
        <taxon>Suillineae</taxon>
        <taxon>Suillaceae</taxon>
        <taxon>Suillus</taxon>
    </lineage>
</organism>
<proteinExistence type="predicted"/>
<protein>
    <submittedName>
        <fullName evidence="1">Uncharacterized protein</fullName>
    </submittedName>
</protein>
<gene>
    <name evidence="1" type="ORF">BJ212DRAFT_181971</name>
</gene>
<dbReference type="EMBL" id="JABBWG010000151">
    <property type="protein sequence ID" value="KAG1799136.1"/>
    <property type="molecule type" value="Genomic_DNA"/>
</dbReference>
<dbReference type="Proteomes" id="UP000807769">
    <property type="component" value="Unassembled WGS sequence"/>
</dbReference>